<protein>
    <submittedName>
        <fullName evidence="5">AraC family transcriptional regulator</fullName>
    </submittedName>
</protein>
<evidence type="ECO:0000313" key="6">
    <source>
        <dbReference type="Proteomes" id="UP000060602"/>
    </source>
</evidence>
<gene>
    <name evidence="5" type="ORF">AL504_17565</name>
</gene>
<dbReference type="PRINTS" id="PR00032">
    <property type="entry name" value="HTHARAC"/>
</dbReference>
<sequence length="293" mass="31978">MASVLSRAPDATGAAPLRKIHHLRPGLSLQLACETDSEASTGLAMVDDHLRIVLVLDGRIDVSYGRSALRLARGQGADAGVVTLCEPEECRRVVAGGESSRRVSIGVNRQWLAESLGETRTFAPHLATRSWRASTRARLLAEQLLSPPPLPGHVAGLYLESRAIELVIEALSHEGAQAGQVAEPAPAVLRRRMVDLTHWLRRHAAEPLSIEQIARHMNTTPTTLQRHFRQALGITVFDFLQQERLRLARQALESEGVSVTQAAALAGYANPGSFSTAFRRHFGLTPRQVQARL</sequence>
<keyword evidence="1" id="KW-0805">Transcription regulation</keyword>
<dbReference type="SMART" id="SM00342">
    <property type="entry name" value="HTH_ARAC"/>
    <property type="match status" value="1"/>
</dbReference>
<evidence type="ECO:0000313" key="5">
    <source>
        <dbReference type="EMBL" id="AMG37649.1"/>
    </source>
</evidence>
<evidence type="ECO:0000256" key="3">
    <source>
        <dbReference type="ARBA" id="ARBA00023163"/>
    </source>
</evidence>
<dbReference type="InterPro" id="IPR018062">
    <property type="entry name" value="HTH_AraC-typ_CS"/>
</dbReference>
<feature type="domain" description="HTH araC/xylS-type" evidence="4">
    <location>
        <begin position="194"/>
        <end position="292"/>
    </location>
</feature>
<dbReference type="GO" id="GO:0003700">
    <property type="term" value="F:DNA-binding transcription factor activity"/>
    <property type="evidence" value="ECO:0007669"/>
    <property type="project" value="InterPro"/>
</dbReference>
<organism evidence="5 6">
    <name type="scientific">Alcaligenes xylosoxydans xylosoxydans</name>
    <name type="common">Achromobacter xylosoxidans</name>
    <dbReference type="NCBI Taxonomy" id="85698"/>
    <lineage>
        <taxon>Bacteria</taxon>
        <taxon>Pseudomonadati</taxon>
        <taxon>Pseudomonadota</taxon>
        <taxon>Betaproteobacteria</taxon>
        <taxon>Burkholderiales</taxon>
        <taxon>Alcaligenaceae</taxon>
        <taxon>Achromobacter</taxon>
    </lineage>
</organism>
<dbReference type="PROSITE" id="PS00041">
    <property type="entry name" value="HTH_ARAC_FAMILY_1"/>
    <property type="match status" value="1"/>
</dbReference>
<dbReference type="AlphaFoldDB" id="A0A0X8P0H9"/>
<dbReference type="GO" id="GO:0043565">
    <property type="term" value="F:sequence-specific DNA binding"/>
    <property type="evidence" value="ECO:0007669"/>
    <property type="project" value="InterPro"/>
</dbReference>
<proteinExistence type="predicted"/>
<dbReference type="Gene3D" id="1.10.10.60">
    <property type="entry name" value="Homeodomain-like"/>
    <property type="match status" value="1"/>
</dbReference>
<dbReference type="SUPFAM" id="SSF46689">
    <property type="entry name" value="Homeodomain-like"/>
    <property type="match status" value="2"/>
</dbReference>
<dbReference type="RefSeq" id="WP_061072712.1">
    <property type="nucleotide sequence ID" value="NZ_CP014060.2"/>
</dbReference>
<dbReference type="InterPro" id="IPR020449">
    <property type="entry name" value="Tscrpt_reg_AraC-type_HTH"/>
</dbReference>
<evidence type="ECO:0000256" key="1">
    <source>
        <dbReference type="ARBA" id="ARBA00023015"/>
    </source>
</evidence>
<reference evidence="6" key="1">
    <citation type="submission" date="2015-12" db="EMBL/GenBank/DDBJ databases">
        <title>FDA dAtabase for Regulatory Grade micrObial Sequences (FDA-ARGOS): Supporting development and validation of Infectious Disease Dx tests.</title>
        <authorList>
            <person name="Case J."/>
            <person name="Tallon L."/>
            <person name="Sadzewicz L."/>
            <person name="Sengamalay N."/>
            <person name="Ott S."/>
            <person name="Godinez A."/>
            <person name="Nagaraj S."/>
            <person name="Nadendla S."/>
            <person name="Sichtig H."/>
        </authorList>
    </citation>
    <scope>NUCLEOTIDE SEQUENCE [LARGE SCALE GENOMIC DNA]</scope>
    <source>
        <strain evidence="6">FDAARGOS_147</strain>
    </source>
</reference>
<accession>A0A0X8P0H9</accession>
<dbReference type="EMBL" id="CP014060">
    <property type="protein sequence ID" value="AMG37649.1"/>
    <property type="molecule type" value="Genomic_DNA"/>
</dbReference>
<evidence type="ECO:0000256" key="2">
    <source>
        <dbReference type="ARBA" id="ARBA00023125"/>
    </source>
</evidence>
<dbReference type="PANTHER" id="PTHR47893">
    <property type="entry name" value="REGULATORY PROTEIN PCHR"/>
    <property type="match status" value="1"/>
</dbReference>
<name>A0A0X8P0H9_ALCXX</name>
<dbReference type="InterPro" id="IPR018060">
    <property type="entry name" value="HTH_AraC"/>
</dbReference>
<dbReference type="InterPro" id="IPR053142">
    <property type="entry name" value="PchR_regulatory_protein"/>
</dbReference>
<dbReference type="Pfam" id="PF12833">
    <property type="entry name" value="HTH_18"/>
    <property type="match status" value="1"/>
</dbReference>
<dbReference type="InterPro" id="IPR009057">
    <property type="entry name" value="Homeodomain-like_sf"/>
</dbReference>
<dbReference type="Proteomes" id="UP000060602">
    <property type="component" value="Chromosome"/>
</dbReference>
<evidence type="ECO:0000259" key="4">
    <source>
        <dbReference type="PROSITE" id="PS01124"/>
    </source>
</evidence>
<dbReference type="PROSITE" id="PS01124">
    <property type="entry name" value="HTH_ARAC_FAMILY_2"/>
    <property type="match status" value="1"/>
</dbReference>
<keyword evidence="2" id="KW-0238">DNA-binding</keyword>
<dbReference type="PANTHER" id="PTHR47893:SF1">
    <property type="entry name" value="REGULATORY PROTEIN PCHR"/>
    <property type="match status" value="1"/>
</dbReference>
<keyword evidence="3" id="KW-0804">Transcription</keyword>